<reference evidence="1" key="1">
    <citation type="journal article" date="1995" name="Plant Physiol.">
        <title>The rps16, accD, psaI, ORF 203, ORF 151, ORF 103, ORF 229 and petA gene cluster in the chloroplast genome of Soybean (Accession No. U26948)(PGR95-051).</title>
        <authorList>
            <person name="Reverdatto S.V."/>
            <person name="Beilinson V."/>
            <person name="Nielsen N.C."/>
        </authorList>
    </citation>
    <scope>NUCLEOTIDE SEQUENCE</scope>
    <source>
        <tissue evidence="1">Leaves</tissue>
    </source>
</reference>
<keyword evidence="1" id="KW-0934">Plastid</keyword>
<name>Q32309_SOYBN</name>
<dbReference type="AlphaFoldDB" id="Q32309"/>
<proteinExistence type="predicted"/>
<accession>Q32309</accession>
<dbReference type="PIR" id="T06345">
    <property type="entry name" value="T06345"/>
</dbReference>
<dbReference type="EMBL" id="U26948">
    <property type="protein sequence ID" value="AAA80647.1"/>
    <property type="molecule type" value="Genomic_DNA"/>
</dbReference>
<organism evidence="1">
    <name type="scientific">Glycine max</name>
    <name type="common">Soybean</name>
    <name type="synonym">Glycine hispida</name>
    <dbReference type="NCBI Taxonomy" id="3847"/>
    <lineage>
        <taxon>Eukaryota</taxon>
        <taxon>Viridiplantae</taxon>
        <taxon>Streptophyta</taxon>
        <taxon>Embryophyta</taxon>
        <taxon>Tracheophyta</taxon>
        <taxon>Spermatophyta</taxon>
        <taxon>Magnoliopsida</taxon>
        <taxon>eudicotyledons</taxon>
        <taxon>Gunneridae</taxon>
        <taxon>Pentapetalae</taxon>
        <taxon>rosids</taxon>
        <taxon>fabids</taxon>
        <taxon>Fabales</taxon>
        <taxon>Fabaceae</taxon>
        <taxon>Papilionoideae</taxon>
        <taxon>50 kb inversion clade</taxon>
        <taxon>NPAAA clade</taxon>
        <taxon>indigoferoid/millettioid clade</taxon>
        <taxon>Phaseoleae</taxon>
        <taxon>Glycine</taxon>
        <taxon>Glycine subgen. Soja</taxon>
    </lineage>
</organism>
<keyword evidence="1" id="KW-0150">Chloroplast</keyword>
<geneLocation type="chloroplast" evidence="1"/>
<sequence>MSSKKNSSSNSMNFFRILFSLISFKKISDCLVFHQSINQDSRLFLNVKEIHQGKKTIDVRYRRGMNVFFFVIFRLYLMNSTSSHSSTLYDNNLSIKHKFYYKS</sequence>
<protein>
    <submittedName>
        <fullName evidence="1">Uncharacterized protein</fullName>
    </submittedName>
</protein>
<evidence type="ECO:0000313" key="1">
    <source>
        <dbReference type="EMBL" id="AAA80647.1"/>
    </source>
</evidence>